<dbReference type="GO" id="GO:0030170">
    <property type="term" value="F:pyridoxal phosphate binding"/>
    <property type="evidence" value="ECO:0007669"/>
    <property type="project" value="InterPro"/>
</dbReference>
<feature type="domain" description="Aminotransferase class I/classII large" evidence="5">
    <location>
        <begin position="74"/>
        <end position="422"/>
    </location>
</feature>
<dbReference type="Gene3D" id="3.90.1150.10">
    <property type="entry name" value="Aspartate Aminotransferase, domain 1"/>
    <property type="match status" value="1"/>
</dbReference>
<dbReference type="GO" id="GO:1901605">
    <property type="term" value="P:alpha-amino acid metabolic process"/>
    <property type="evidence" value="ECO:0007669"/>
    <property type="project" value="TreeGrafter"/>
</dbReference>
<dbReference type="CDD" id="cd00609">
    <property type="entry name" value="AAT_like"/>
    <property type="match status" value="1"/>
</dbReference>
<dbReference type="EMBL" id="FMCV01000004">
    <property type="protein sequence ID" value="SCE94241.1"/>
    <property type="molecule type" value="Genomic_DNA"/>
</dbReference>
<dbReference type="GO" id="GO:0008483">
    <property type="term" value="F:transaminase activity"/>
    <property type="evidence" value="ECO:0007669"/>
    <property type="project" value="UniProtKB-KW"/>
</dbReference>
<dbReference type="Pfam" id="PF00155">
    <property type="entry name" value="Aminotran_1_2"/>
    <property type="match status" value="1"/>
</dbReference>
<evidence type="ECO:0000256" key="4">
    <source>
        <dbReference type="ARBA" id="ARBA00022898"/>
    </source>
</evidence>
<organism evidence="6 7">
    <name type="scientific">Micromonospora marina</name>
    <dbReference type="NCBI Taxonomy" id="307120"/>
    <lineage>
        <taxon>Bacteria</taxon>
        <taxon>Bacillati</taxon>
        <taxon>Actinomycetota</taxon>
        <taxon>Actinomycetes</taxon>
        <taxon>Micromonosporales</taxon>
        <taxon>Micromonosporaceae</taxon>
        <taxon>Micromonospora</taxon>
    </lineage>
</organism>
<dbReference type="Proteomes" id="UP000198551">
    <property type="component" value="Unassembled WGS sequence"/>
</dbReference>
<protein>
    <submittedName>
        <fullName evidence="6">(S)-3,5-dihydroxyphenylglycine transaminase</fullName>
    </submittedName>
</protein>
<evidence type="ECO:0000256" key="1">
    <source>
        <dbReference type="ARBA" id="ARBA00001933"/>
    </source>
</evidence>
<dbReference type="InterPro" id="IPR015422">
    <property type="entry name" value="PyrdxlP-dep_Trfase_small"/>
</dbReference>
<keyword evidence="2" id="KW-0032">Aminotransferase</keyword>
<dbReference type="InterPro" id="IPR004839">
    <property type="entry name" value="Aminotransferase_I/II_large"/>
</dbReference>
<keyword evidence="7" id="KW-1185">Reference proteome</keyword>
<gene>
    <name evidence="6" type="ORF">GA0070215_104408</name>
</gene>
<dbReference type="PANTHER" id="PTHR42790">
    <property type="entry name" value="AMINOTRANSFERASE"/>
    <property type="match status" value="1"/>
</dbReference>
<dbReference type="PANTHER" id="PTHR42790:SF19">
    <property type="entry name" value="KYNURENINE_ALPHA-AMINOADIPATE AMINOTRANSFERASE, MITOCHONDRIAL"/>
    <property type="match status" value="1"/>
</dbReference>
<evidence type="ECO:0000256" key="3">
    <source>
        <dbReference type="ARBA" id="ARBA00022679"/>
    </source>
</evidence>
<dbReference type="InterPro" id="IPR015421">
    <property type="entry name" value="PyrdxlP-dep_Trfase_major"/>
</dbReference>
<evidence type="ECO:0000313" key="7">
    <source>
        <dbReference type="Proteomes" id="UP000198551"/>
    </source>
</evidence>
<reference evidence="7" key="1">
    <citation type="submission" date="2016-06" db="EMBL/GenBank/DDBJ databases">
        <authorList>
            <person name="Varghese N."/>
        </authorList>
    </citation>
    <scope>NUCLEOTIDE SEQUENCE [LARGE SCALE GENOMIC DNA]</scope>
    <source>
        <strain evidence="7">DSM 45555</strain>
    </source>
</reference>
<dbReference type="InterPro" id="IPR050859">
    <property type="entry name" value="Class-I_PLP-dep_aminotransf"/>
</dbReference>
<dbReference type="RefSeq" id="WP_091043644.1">
    <property type="nucleotide sequence ID" value="NZ_FMCV01000004.1"/>
</dbReference>
<name>A0A1C4WE91_9ACTN</name>
<proteinExistence type="predicted"/>
<dbReference type="AlphaFoldDB" id="A0A1C4WE91"/>
<evidence type="ECO:0000256" key="2">
    <source>
        <dbReference type="ARBA" id="ARBA00022576"/>
    </source>
</evidence>
<evidence type="ECO:0000259" key="5">
    <source>
        <dbReference type="Pfam" id="PF00155"/>
    </source>
</evidence>
<keyword evidence="3" id="KW-0808">Transferase</keyword>
<accession>A0A1C4WE91</accession>
<comment type="cofactor">
    <cofactor evidence="1">
        <name>pyridoxal 5'-phosphate</name>
        <dbReference type="ChEBI" id="CHEBI:597326"/>
    </cofactor>
</comment>
<evidence type="ECO:0000313" key="6">
    <source>
        <dbReference type="EMBL" id="SCE94241.1"/>
    </source>
</evidence>
<dbReference type="Gene3D" id="3.40.640.10">
    <property type="entry name" value="Type I PLP-dependent aspartate aminotransferase-like (Major domain)"/>
    <property type="match status" value="1"/>
</dbReference>
<sequence>MEPVDLAVTALHGSVGDPALNSMNFLNEVAQHYPDAVSLAAGRPYEEFFDSALLHTHLDRFRRHLAEEVGLDRAGVDRTLLQYGRTKGIVHHLIARHLDVDEGLTVDPESIVVTVGCQEAMFLVLRALRTGPADVLLAVAPTYVGLTGAARLVDLPVHPVAGGPDGVDLTDLRAAVRRARAGGLRPRGCYVMPDFANPSGVSMDTTQRRRLLDLAAEEDVLLIEDNPYGLFPADGTDRRPTLKALDTARRVVYLGSFAKTVLPGARVGYVLADQRVGEADGAVVPLADHLAKIKSMVTVNTSPISQAVIGGALLAHDCSLVAANVRERAAYARNLRHLVDGLTRRFPAGGPVSWTVPAGGFFVVVSVPFAVDDALLHRSAREYGVLWTPMAHFYDAGTPVDALRLSVSAVTPESIDVGLDRLAALVTDTMAAGVTPQCQGSGTVRVP</sequence>
<keyword evidence="4" id="KW-0663">Pyridoxal phosphate</keyword>
<dbReference type="SUPFAM" id="SSF53383">
    <property type="entry name" value="PLP-dependent transferases"/>
    <property type="match status" value="1"/>
</dbReference>
<dbReference type="InterPro" id="IPR015424">
    <property type="entry name" value="PyrdxlP-dep_Trfase"/>
</dbReference>